<evidence type="ECO:0000313" key="2">
    <source>
        <dbReference type="Proteomes" id="UP001370490"/>
    </source>
</evidence>
<reference evidence="1 2" key="1">
    <citation type="submission" date="2023-12" db="EMBL/GenBank/DDBJ databases">
        <title>A high-quality genome assembly for Dillenia turbinata (Dilleniales).</title>
        <authorList>
            <person name="Chanderbali A."/>
        </authorList>
    </citation>
    <scope>NUCLEOTIDE SEQUENCE [LARGE SCALE GENOMIC DNA]</scope>
    <source>
        <strain evidence="1">LSX21</strain>
        <tissue evidence="1">Leaf</tissue>
    </source>
</reference>
<protein>
    <submittedName>
        <fullName evidence="1">Uncharacterized protein</fullName>
    </submittedName>
</protein>
<evidence type="ECO:0000313" key="1">
    <source>
        <dbReference type="EMBL" id="KAK6921568.1"/>
    </source>
</evidence>
<accession>A0AAN8V505</accession>
<gene>
    <name evidence="1" type="ORF">RJ641_012075</name>
</gene>
<name>A0AAN8V505_9MAGN</name>
<organism evidence="1 2">
    <name type="scientific">Dillenia turbinata</name>
    <dbReference type="NCBI Taxonomy" id="194707"/>
    <lineage>
        <taxon>Eukaryota</taxon>
        <taxon>Viridiplantae</taxon>
        <taxon>Streptophyta</taxon>
        <taxon>Embryophyta</taxon>
        <taxon>Tracheophyta</taxon>
        <taxon>Spermatophyta</taxon>
        <taxon>Magnoliopsida</taxon>
        <taxon>eudicotyledons</taxon>
        <taxon>Gunneridae</taxon>
        <taxon>Pentapetalae</taxon>
        <taxon>Dilleniales</taxon>
        <taxon>Dilleniaceae</taxon>
        <taxon>Dillenia</taxon>
    </lineage>
</organism>
<keyword evidence="2" id="KW-1185">Reference proteome</keyword>
<dbReference type="AlphaFoldDB" id="A0AAN8V505"/>
<proteinExistence type="predicted"/>
<sequence>MGQIASGFLQPHSLLVKFDSSVPISYLEIRFGLKFENVGKGEEIAGLRVGAIEKVVNFEISFSNTAFSFLEEILVELKYVTLRGSKGCVSSEFEACLEILDLLYEKEVISLLYSSPCLLAGSVLI</sequence>
<dbReference type="Proteomes" id="UP001370490">
    <property type="component" value="Unassembled WGS sequence"/>
</dbReference>
<dbReference type="EMBL" id="JBAMMX010000019">
    <property type="protein sequence ID" value="KAK6921568.1"/>
    <property type="molecule type" value="Genomic_DNA"/>
</dbReference>
<comment type="caution">
    <text evidence="1">The sequence shown here is derived from an EMBL/GenBank/DDBJ whole genome shotgun (WGS) entry which is preliminary data.</text>
</comment>